<organism evidence="4 5">
    <name type="scientific">Flavobacterium sediminis</name>
    <dbReference type="NCBI Taxonomy" id="2201181"/>
    <lineage>
        <taxon>Bacteria</taxon>
        <taxon>Pseudomonadati</taxon>
        <taxon>Bacteroidota</taxon>
        <taxon>Flavobacteriia</taxon>
        <taxon>Flavobacteriales</taxon>
        <taxon>Flavobacteriaceae</taxon>
        <taxon>Flavobacterium</taxon>
    </lineage>
</organism>
<dbReference type="Gene3D" id="2.180.10.10">
    <property type="entry name" value="RHS repeat-associated core"/>
    <property type="match status" value="1"/>
</dbReference>
<feature type="signal peptide" evidence="2">
    <location>
        <begin position="1"/>
        <end position="18"/>
    </location>
</feature>
<feature type="domain" description="DUF6443" evidence="3">
    <location>
        <begin position="27"/>
        <end position="164"/>
    </location>
</feature>
<reference evidence="4 5" key="1">
    <citation type="submission" date="2018-05" db="EMBL/GenBank/DDBJ databases">
        <title>Flavobacterium sp. MEBiC07310.</title>
        <authorList>
            <person name="Baek K."/>
        </authorList>
    </citation>
    <scope>NUCLEOTIDE SEQUENCE [LARGE SCALE GENOMIC DNA]</scope>
    <source>
        <strain evidence="4 5">MEBiC07310</strain>
    </source>
</reference>
<dbReference type="KEGG" id="fse:DI487_03110"/>
<evidence type="ECO:0000313" key="4">
    <source>
        <dbReference type="EMBL" id="AWM12954.1"/>
    </source>
</evidence>
<dbReference type="InterPro" id="IPR022385">
    <property type="entry name" value="Rhs_assc_core"/>
</dbReference>
<name>A0A2U8QSY7_9FLAO</name>
<accession>A0A2U8QSY7</accession>
<dbReference type="NCBIfam" id="TIGR03696">
    <property type="entry name" value="Rhs_assc_core"/>
    <property type="match status" value="1"/>
</dbReference>
<feature type="compositionally biased region" description="Polar residues" evidence="1">
    <location>
        <begin position="1149"/>
        <end position="1179"/>
    </location>
</feature>
<dbReference type="OrthoDB" id="2972467at2"/>
<keyword evidence="2" id="KW-0732">Signal</keyword>
<evidence type="ECO:0000256" key="2">
    <source>
        <dbReference type="SAM" id="SignalP"/>
    </source>
</evidence>
<evidence type="ECO:0000313" key="5">
    <source>
        <dbReference type="Proteomes" id="UP000245429"/>
    </source>
</evidence>
<proteinExistence type="predicted"/>
<sequence>MRKKLLFFLSLVPVLALGQSPDQNYVKTTTYKQPNTTSLSNPGADEAVVQITYYDGLGRPVQQIAHKQSNGGNDIVTPVEYDAFGRQTKEFLPYANSAPSLNYIDATTVSSDLNSFYSSYNGGTTTPFSEKELEASPLDRIKKQAAPGDAWAMNSGKEIRFDYQSNDANEVKLFQATASWDATLEIYSIALVQQMAYNAQELYKTVTKDENWTSGKNHTTEEFKNKEGQVVLKRTYADYGAQTEVKHDTYYVYDQFGNLTYVLPPLAAASDITQDILDELCYQYRYDKRNRLVEKKLPGKQWEYIVYNSQDQVVASGPAYNPWGATGENDKGWLITKYDVFGRVLYTGYYTGRAVKAVERTAYQAEQDLVGEFFERIDDTFTYDNVTLGYTNKVLPTSGFKLLSLNYYDNYDYPFAPATVPTTLPNSTYPIAQHVKGSPTGSWVRVLDDPTATTATVSYTLYDDKYRPVRTYTTNHLGGYTQVDTKLDWAGQVDYTLTTHQYDANAAVVTVKDMYTYTDQGRLLLHKQQIDQTAEQLISKNTYDELGQLISKNVGGTDVTGATALQTVDYTYNIRGWLTNINDVNNVMTGNDLFNFKIDYNDYASLAIHDAAPDALYNGNISATYWRTANDNVLRKYNYSYDDLNRLTNADYLKPEATAVFNNYKEQVSYDKNGNIKTLVRNGDRDTDGTQSEQEIDNLTYTYSNNDTGNQLLKVFDSTNMPSGFKDDSNGIYDPDDDYAYDANGNMISDANKGITNITYNHLNLPVEITFGTSAKIVYLYDALGTKVMKSVLDYLGSETAQTAYLQGGFQYVDNVLKFFPHAEGYVNVTEACTIFGSCGFAYNYVFNYTDHLGNIRLSYGIDPETSTLKIMEENHYYPFGLKHANYNSDELLYQKGTAGAVVLKGPTTTVESVYKFKFNGFELQDELGLNVYDYGARNYDPALGRWMNIDPLAENSRRWTPYNYAYNNPMYFIDPDGMQAEGGDPRKSWFGRAWDSVKSFFGANNQSNGFVEVGNAVAEFLDENEVVADFNFNSKFSIGAGVSLSAGDANLSVNGELVGVELLDVSGSLLDENSFESDYALKDGQLEVSQSVDVSFTDGKTKVIAVKGENSFVAYSSDLDKTTDEKSSFEYLSKSSGSLEGSNKESAKGTSVTTEGPLHNSPTGSINAESTSDSSTIKVSGKGGAGIKFGISLELGFKRRK</sequence>
<feature type="chain" id="PRO_5016052542" evidence="2">
    <location>
        <begin position="19"/>
        <end position="1202"/>
    </location>
</feature>
<evidence type="ECO:0000259" key="3">
    <source>
        <dbReference type="Pfam" id="PF20041"/>
    </source>
</evidence>
<protein>
    <submittedName>
        <fullName evidence="4">Type IV secretion protein Rhs</fullName>
    </submittedName>
</protein>
<evidence type="ECO:0000256" key="1">
    <source>
        <dbReference type="SAM" id="MobiDB-lite"/>
    </source>
</evidence>
<dbReference type="AlphaFoldDB" id="A0A2U8QSY7"/>
<dbReference type="EMBL" id="CP029463">
    <property type="protein sequence ID" value="AWM12954.1"/>
    <property type="molecule type" value="Genomic_DNA"/>
</dbReference>
<feature type="region of interest" description="Disordered" evidence="1">
    <location>
        <begin position="1135"/>
        <end position="1188"/>
    </location>
</feature>
<dbReference type="InterPro" id="IPR045619">
    <property type="entry name" value="DUF6443"/>
</dbReference>
<dbReference type="Pfam" id="PF20041">
    <property type="entry name" value="DUF6443"/>
    <property type="match status" value="1"/>
</dbReference>
<keyword evidence="5" id="KW-1185">Reference proteome</keyword>
<dbReference type="Proteomes" id="UP000245429">
    <property type="component" value="Chromosome"/>
</dbReference>
<gene>
    <name evidence="4" type="ORF">DI487_03110</name>
</gene>
<dbReference type="RefSeq" id="WP_109568362.1">
    <property type="nucleotide sequence ID" value="NZ_CP029463.1"/>
</dbReference>